<feature type="compositionally biased region" description="Low complexity" evidence="1">
    <location>
        <begin position="74"/>
        <end position="87"/>
    </location>
</feature>
<feature type="region of interest" description="Disordered" evidence="1">
    <location>
        <begin position="64"/>
        <end position="87"/>
    </location>
</feature>
<evidence type="ECO:0000313" key="3">
    <source>
        <dbReference type="Proteomes" id="UP001323798"/>
    </source>
</evidence>
<evidence type="ECO:0008006" key="4">
    <source>
        <dbReference type="Google" id="ProtNLM"/>
    </source>
</evidence>
<organism evidence="2 3">
    <name type="scientific">Microbacterium rhizosphaerae</name>
    <dbReference type="NCBI Taxonomy" id="1678237"/>
    <lineage>
        <taxon>Bacteria</taxon>
        <taxon>Bacillati</taxon>
        <taxon>Actinomycetota</taxon>
        <taxon>Actinomycetes</taxon>
        <taxon>Micrococcales</taxon>
        <taxon>Microbacteriaceae</taxon>
        <taxon>Microbacterium</taxon>
    </lineage>
</organism>
<keyword evidence="3" id="KW-1185">Reference proteome</keyword>
<evidence type="ECO:0000313" key="2">
    <source>
        <dbReference type="EMBL" id="WPR91149.1"/>
    </source>
</evidence>
<dbReference type="EMBL" id="CP139368">
    <property type="protein sequence ID" value="WPR91149.1"/>
    <property type="molecule type" value="Genomic_DNA"/>
</dbReference>
<reference evidence="2 3" key="1">
    <citation type="submission" date="2023-11" db="EMBL/GenBank/DDBJ databases">
        <title>Genome sequence of Microbacterium rhizosphaerae KACC 19337.</title>
        <authorList>
            <person name="Choi H."/>
            <person name="Kim S."/>
            <person name="Kim Y."/>
            <person name="Kwon S.-W."/>
            <person name="Heo J."/>
        </authorList>
    </citation>
    <scope>NUCLEOTIDE SEQUENCE [LARGE SCALE GENOMIC DNA]</scope>
    <source>
        <strain evidence="2 3">KACC 19337</strain>
    </source>
</reference>
<accession>A0ABZ0SQB2</accession>
<name>A0ABZ0SQB2_9MICO</name>
<evidence type="ECO:0000256" key="1">
    <source>
        <dbReference type="SAM" id="MobiDB-lite"/>
    </source>
</evidence>
<sequence length="511" mass="52277">MAVVVVMLLGFIIASTIAATVLFTIQANSTNRSTTQAFIAAESGRDQVVSQIVNACSGMSATSTSPQFTSQAYTTTGSQPSSPTGLTKTCPTKDTTYVLIQSTGTGPDGSTSTINSVYRWSATYTNVPGGVVTYFSGSVSQGVAHYTGDLVLRNGDWSCLQNGILDGDLYVLTGTVSFSNNCTINGDVWSNGYVSSNSLAWKVNANVPNGSTGSITTNGYVDFTADGSPTIAGNISAGGTVTLKAGGGGAGKVGGTVTSKTTASVASAWTTGAVTQNTGTDPTFVPTLDWLLAATRWIDLNNTSGWGTITNGDCSALKNAGTATAYVQPLITSGTTPLVLDFTSCTKATNLNLSTASPITRDVAIITGPNNTMTINVSGLTSSTVHQLMFIHSDGNLDDRDADGAPQPTCGSTGTMNAADGFGTAGTISPNLHIMIYSPCGLNGTVTASFSGQLYTNDTTNFHSGSAYTCQTMSWPSALPSLGCKIKGPGGIGNDTTVTQKLGSLIVQTEQ</sequence>
<gene>
    <name evidence="2" type="ORF">SM116_07650</name>
</gene>
<proteinExistence type="predicted"/>
<protein>
    <recommendedName>
        <fullName evidence="4">Type 4 fimbrial biogenesis protein PilX N-terminal domain-containing protein</fullName>
    </recommendedName>
</protein>
<dbReference type="RefSeq" id="WP_320943850.1">
    <property type="nucleotide sequence ID" value="NZ_BAABEU010000007.1"/>
</dbReference>
<feature type="compositionally biased region" description="Polar residues" evidence="1">
    <location>
        <begin position="64"/>
        <end position="73"/>
    </location>
</feature>
<dbReference type="Proteomes" id="UP001323798">
    <property type="component" value="Chromosome"/>
</dbReference>